<name>A0A6J5MIS5_9CAUD</name>
<gene>
    <name evidence="2" type="ORF">UFOVP510_8</name>
</gene>
<accession>A0A6J5MIS5</accession>
<dbReference type="Pfam" id="PF02195">
    <property type="entry name" value="ParB_N"/>
    <property type="match status" value="1"/>
</dbReference>
<dbReference type="InterPro" id="IPR036086">
    <property type="entry name" value="ParB/Sulfiredoxin_sf"/>
</dbReference>
<reference evidence="2" key="1">
    <citation type="submission" date="2020-04" db="EMBL/GenBank/DDBJ databases">
        <authorList>
            <person name="Chiriac C."/>
            <person name="Salcher M."/>
            <person name="Ghai R."/>
            <person name="Kavagutti S V."/>
        </authorList>
    </citation>
    <scope>NUCLEOTIDE SEQUENCE</scope>
</reference>
<feature type="domain" description="ParB-like N-terminal" evidence="1">
    <location>
        <begin position="14"/>
        <end position="99"/>
    </location>
</feature>
<evidence type="ECO:0000313" key="2">
    <source>
        <dbReference type="EMBL" id="CAB4147035.1"/>
    </source>
</evidence>
<dbReference type="Gene3D" id="3.90.1530.10">
    <property type="entry name" value="Conserved hypothetical protein from pyrococcus furiosus pfu- 392566-001, ParB domain"/>
    <property type="match status" value="1"/>
</dbReference>
<dbReference type="SMART" id="SM00470">
    <property type="entry name" value="ParB"/>
    <property type="match status" value="1"/>
</dbReference>
<protein>
    <submittedName>
        <fullName evidence="2">ParB/Sulfiredoxin</fullName>
    </submittedName>
</protein>
<dbReference type="SUPFAM" id="SSF110849">
    <property type="entry name" value="ParB/Sulfiredoxin"/>
    <property type="match status" value="1"/>
</dbReference>
<evidence type="ECO:0000259" key="1">
    <source>
        <dbReference type="SMART" id="SM00470"/>
    </source>
</evidence>
<dbReference type="InterPro" id="IPR003115">
    <property type="entry name" value="ParB_N"/>
</dbReference>
<dbReference type="CDD" id="cd16403">
    <property type="entry name" value="ParB_N_like_MT"/>
    <property type="match status" value="1"/>
</dbReference>
<sequence>MTQSLNNQNEPKIEKVLTTSLIPYARNSKRHDDRQVSMIASSIKEFGFNNPVLIDAENGIIAGHGRVLAAQRLDLPEVPCIRLGHLSEAQKRAYVIADNRLAEIGGGWDEEMLKIELADLSGSDEVEVALTGYTEDEVKVLLDGWTPDFKKVDQTEENLDGIEAKIILGCPQEKRAEYIEDLKEWLLDKGFTDIIIK</sequence>
<organism evidence="2">
    <name type="scientific">uncultured Caudovirales phage</name>
    <dbReference type="NCBI Taxonomy" id="2100421"/>
    <lineage>
        <taxon>Viruses</taxon>
        <taxon>Duplodnaviria</taxon>
        <taxon>Heunggongvirae</taxon>
        <taxon>Uroviricota</taxon>
        <taxon>Caudoviricetes</taxon>
        <taxon>Peduoviridae</taxon>
        <taxon>Maltschvirus</taxon>
        <taxon>Maltschvirus maltsch</taxon>
    </lineage>
</organism>
<dbReference type="EMBL" id="LR796493">
    <property type="protein sequence ID" value="CAB4147035.1"/>
    <property type="molecule type" value="Genomic_DNA"/>
</dbReference>
<proteinExistence type="predicted"/>